<name>A0A9D4MEU5_DREPO</name>
<sequence>MSYGYLIDRDVRHMYKGDPHQLRLLWKLYRESADPMDRVREQFDRTRSAHMPTKCYQYLRGYDIVVQRAAGFQQLSRSDINHCVDRLHSSKRPAVIRHDCVSALSGQLSPESATQSTRLSKSAPAGGRGRSAAPSSRLASAKAPSDRSSHSPAALNGHIQAIVDRVYTDALTNTSRRRVRSKVVVPRHGSATNRNKHLDNAMQMMMMANKG</sequence>
<evidence type="ECO:0000313" key="2">
    <source>
        <dbReference type="EMBL" id="KAH3873911.1"/>
    </source>
</evidence>
<feature type="region of interest" description="Disordered" evidence="1">
    <location>
        <begin position="107"/>
        <end position="153"/>
    </location>
</feature>
<dbReference type="AlphaFoldDB" id="A0A9D4MEU5"/>
<protein>
    <submittedName>
        <fullName evidence="2">Uncharacterized protein</fullName>
    </submittedName>
</protein>
<accession>A0A9D4MEU5</accession>
<keyword evidence="3" id="KW-1185">Reference proteome</keyword>
<feature type="compositionally biased region" description="Low complexity" evidence="1">
    <location>
        <begin position="120"/>
        <end position="143"/>
    </location>
</feature>
<evidence type="ECO:0000256" key="1">
    <source>
        <dbReference type="SAM" id="MobiDB-lite"/>
    </source>
</evidence>
<reference evidence="2" key="2">
    <citation type="submission" date="2020-11" db="EMBL/GenBank/DDBJ databases">
        <authorList>
            <person name="McCartney M.A."/>
            <person name="Auch B."/>
            <person name="Kono T."/>
            <person name="Mallez S."/>
            <person name="Becker A."/>
            <person name="Gohl D.M."/>
            <person name="Silverstein K.A.T."/>
            <person name="Koren S."/>
            <person name="Bechman K.B."/>
            <person name="Herman A."/>
            <person name="Abrahante J.E."/>
            <person name="Garbe J."/>
        </authorList>
    </citation>
    <scope>NUCLEOTIDE SEQUENCE</scope>
    <source>
        <strain evidence="2">Duluth1</strain>
        <tissue evidence="2">Whole animal</tissue>
    </source>
</reference>
<gene>
    <name evidence="2" type="ORF">DPMN_037152</name>
</gene>
<comment type="caution">
    <text evidence="2">The sequence shown here is derived from an EMBL/GenBank/DDBJ whole genome shotgun (WGS) entry which is preliminary data.</text>
</comment>
<feature type="compositionally biased region" description="Polar residues" evidence="1">
    <location>
        <begin position="107"/>
        <end position="119"/>
    </location>
</feature>
<dbReference type="EMBL" id="JAIWYP010000002">
    <property type="protein sequence ID" value="KAH3873911.1"/>
    <property type="molecule type" value="Genomic_DNA"/>
</dbReference>
<proteinExistence type="predicted"/>
<dbReference type="Proteomes" id="UP000828390">
    <property type="component" value="Unassembled WGS sequence"/>
</dbReference>
<organism evidence="2 3">
    <name type="scientific">Dreissena polymorpha</name>
    <name type="common">Zebra mussel</name>
    <name type="synonym">Mytilus polymorpha</name>
    <dbReference type="NCBI Taxonomy" id="45954"/>
    <lineage>
        <taxon>Eukaryota</taxon>
        <taxon>Metazoa</taxon>
        <taxon>Spiralia</taxon>
        <taxon>Lophotrochozoa</taxon>
        <taxon>Mollusca</taxon>
        <taxon>Bivalvia</taxon>
        <taxon>Autobranchia</taxon>
        <taxon>Heteroconchia</taxon>
        <taxon>Euheterodonta</taxon>
        <taxon>Imparidentia</taxon>
        <taxon>Neoheterodontei</taxon>
        <taxon>Myida</taxon>
        <taxon>Dreissenoidea</taxon>
        <taxon>Dreissenidae</taxon>
        <taxon>Dreissena</taxon>
    </lineage>
</organism>
<reference evidence="2" key="1">
    <citation type="journal article" date="2019" name="bioRxiv">
        <title>The Genome of the Zebra Mussel, Dreissena polymorpha: A Resource for Invasive Species Research.</title>
        <authorList>
            <person name="McCartney M.A."/>
            <person name="Auch B."/>
            <person name="Kono T."/>
            <person name="Mallez S."/>
            <person name="Zhang Y."/>
            <person name="Obille A."/>
            <person name="Becker A."/>
            <person name="Abrahante J.E."/>
            <person name="Garbe J."/>
            <person name="Badalamenti J.P."/>
            <person name="Herman A."/>
            <person name="Mangelson H."/>
            <person name="Liachko I."/>
            <person name="Sullivan S."/>
            <person name="Sone E.D."/>
            <person name="Koren S."/>
            <person name="Silverstein K.A.T."/>
            <person name="Beckman K.B."/>
            <person name="Gohl D.M."/>
        </authorList>
    </citation>
    <scope>NUCLEOTIDE SEQUENCE</scope>
    <source>
        <strain evidence="2">Duluth1</strain>
        <tissue evidence="2">Whole animal</tissue>
    </source>
</reference>
<evidence type="ECO:0000313" key="3">
    <source>
        <dbReference type="Proteomes" id="UP000828390"/>
    </source>
</evidence>